<reference evidence="1" key="1">
    <citation type="submission" date="2023-01" db="EMBL/GenBank/DDBJ databases">
        <title>Sulfurovum sp. zt1-1 genome assembly.</title>
        <authorList>
            <person name="Wang J."/>
        </authorList>
    </citation>
    <scope>NUCLEOTIDE SEQUENCE</scope>
    <source>
        <strain evidence="1">Zt1-1</strain>
    </source>
</reference>
<gene>
    <name evidence="1" type="ORF">PGH07_06815</name>
</gene>
<organism evidence="1 2">
    <name type="scientific">Sulfurovum zhangzhouensis</name>
    <dbReference type="NCBI Taxonomy" id="3019067"/>
    <lineage>
        <taxon>Bacteria</taxon>
        <taxon>Pseudomonadati</taxon>
        <taxon>Campylobacterota</taxon>
        <taxon>Epsilonproteobacteria</taxon>
        <taxon>Campylobacterales</taxon>
        <taxon>Sulfurovaceae</taxon>
        <taxon>Sulfurovum</taxon>
    </lineage>
</organism>
<dbReference type="Proteomes" id="UP001169069">
    <property type="component" value="Unassembled WGS sequence"/>
</dbReference>
<keyword evidence="2" id="KW-1185">Reference proteome</keyword>
<evidence type="ECO:0000313" key="2">
    <source>
        <dbReference type="Proteomes" id="UP001169069"/>
    </source>
</evidence>
<evidence type="ECO:0000313" key="1">
    <source>
        <dbReference type="EMBL" id="MDM5271884.1"/>
    </source>
</evidence>
<protein>
    <submittedName>
        <fullName evidence="1">Uncharacterized protein</fullName>
    </submittedName>
</protein>
<name>A0ABT7QZD1_9BACT</name>
<comment type="caution">
    <text evidence="1">The sequence shown here is derived from an EMBL/GenBank/DDBJ whole genome shotgun (WGS) entry which is preliminary data.</text>
</comment>
<accession>A0ABT7QZD1</accession>
<dbReference type="RefSeq" id="WP_289413608.1">
    <property type="nucleotide sequence ID" value="NZ_JAQIBD010000002.1"/>
</dbReference>
<proteinExistence type="predicted"/>
<dbReference type="EMBL" id="JAQIBD010000002">
    <property type="protein sequence ID" value="MDM5271884.1"/>
    <property type="molecule type" value="Genomic_DNA"/>
</dbReference>
<sequence length="108" mass="12589">MTHDEIIESIKAQYNRDLRKQLVKSLLEHEKNKDQAAIKSGYQIMNQIFSYVLNQLGWTITDNASKWDSSPLDIMSTVFPKLETTQWFAQQQLNVKKSIELKMAEEAK</sequence>